<dbReference type="InterPro" id="IPR005503">
    <property type="entry name" value="FliL"/>
</dbReference>
<keyword evidence="11" id="KW-0969">Cilium</keyword>
<comment type="caution">
    <text evidence="11">The sequence shown here is derived from an EMBL/GenBank/DDBJ whole genome shotgun (WGS) entry which is preliminary data.</text>
</comment>
<evidence type="ECO:0000313" key="12">
    <source>
        <dbReference type="Proteomes" id="UP000479132"/>
    </source>
</evidence>
<dbReference type="PANTHER" id="PTHR35091">
    <property type="entry name" value="FLAGELLAR PROTEIN FLIL"/>
    <property type="match status" value="1"/>
</dbReference>
<keyword evidence="4 10" id="KW-1003">Cell membrane</keyword>
<keyword evidence="6 10" id="KW-0812">Transmembrane</keyword>
<keyword evidence="9 10" id="KW-0472">Membrane</keyword>
<proteinExistence type="inferred from homology"/>
<dbReference type="GO" id="GO:0005886">
    <property type="term" value="C:plasma membrane"/>
    <property type="evidence" value="ECO:0007669"/>
    <property type="project" value="UniProtKB-SubCell"/>
</dbReference>
<dbReference type="Proteomes" id="UP000479132">
    <property type="component" value="Unassembled WGS sequence"/>
</dbReference>
<feature type="transmembrane region" description="Helical" evidence="10">
    <location>
        <begin position="27"/>
        <end position="48"/>
    </location>
</feature>
<evidence type="ECO:0000256" key="1">
    <source>
        <dbReference type="ARBA" id="ARBA00002254"/>
    </source>
</evidence>
<evidence type="ECO:0000256" key="6">
    <source>
        <dbReference type="ARBA" id="ARBA00022692"/>
    </source>
</evidence>
<keyword evidence="12" id="KW-1185">Reference proteome</keyword>
<dbReference type="RefSeq" id="WP_165266108.1">
    <property type="nucleotide sequence ID" value="NZ_JAALLS010000003.1"/>
</dbReference>
<organism evidence="11 12">
    <name type="scientific">Fodinibius halophilus</name>
    <dbReference type="NCBI Taxonomy" id="1736908"/>
    <lineage>
        <taxon>Bacteria</taxon>
        <taxon>Pseudomonadati</taxon>
        <taxon>Balneolota</taxon>
        <taxon>Balneolia</taxon>
        <taxon>Balneolales</taxon>
        <taxon>Balneolaceae</taxon>
        <taxon>Fodinibius</taxon>
    </lineage>
</organism>
<evidence type="ECO:0000256" key="5">
    <source>
        <dbReference type="ARBA" id="ARBA00022500"/>
    </source>
</evidence>
<keyword evidence="7 10" id="KW-0283">Flagellar rotation</keyword>
<comment type="subcellular location">
    <subcellularLocation>
        <location evidence="2">Cell membrane</location>
        <topology evidence="2">Single-pass membrane protein</topology>
    </subcellularLocation>
</comment>
<evidence type="ECO:0000256" key="8">
    <source>
        <dbReference type="ARBA" id="ARBA00022989"/>
    </source>
</evidence>
<evidence type="ECO:0000313" key="11">
    <source>
        <dbReference type="EMBL" id="NGP87393.1"/>
    </source>
</evidence>
<evidence type="ECO:0000256" key="7">
    <source>
        <dbReference type="ARBA" id="ARBA00022779"/>
    </source>
</evidence>
<keyword evidence="11" id="KW-0282">Flagellum</keyword>
<evidence type="ECO:0000256" key="9">
    <source>
        <dbReference type="ARBA" id="ARBA00023136"/>
    </source>
</evidence>
<dbReference type="EMBL" id="JAALLS010000003">
    <property type="protein sequence ID" value="NGP87393.1"/>
    <property type="molecule type" value="Genomic_DNA"/>
</dbReference>
<evidence type="ECO:0000256" key="3">
    <source>
        <dbReference type="ARBA" id="ARBA00008281"/>
    </source>
</evidence>
<keyword evidence="5 10" id="KW-0145">Chemotaxis</keyword>
<evidence type="ECO:0000256" key="2">
    <source>
        <dbReference type="ARBA" id="ARBA00004162"/>
    </source>
</evidence>
<reference evidence="11 12" key="1">
    <citation type="submission" date="2020-02" db="EMBL/GenBank/DDBJ databases">
        <title>Aliifodinibius halophilus 2W32, complete genome.</title>
        <authorList>
            <person name="Li Y."/>
            <person name="Wu S."/>
        </authorList>
    </citation>
    <scope>NUCLEOTIDE SEQUENCE [LARGE SCALE GENOMIC DNA]</scope>
    <source>
        <strain evidence="11 12">2W32</strain>
    </source>
</reference>
<keyword evidence="11" id="KW-0966">Cell projection</keyword>
<dbReference type="GO" id="GO:0071978">
    <property type="term" value="P:bacterial-type flagellum-dependent swarming motility"/>
    <property type="evidence" value="ECO:0007669"/>
    <property type="project" value="TreeGrafter"/>
</dbReference>
<dbReference type="Pfam" id="PF03748">
    <property type="entry name" value="FliL"/>
    <property type="match status" value="1"/>
</dbReference>
<name>A0A6M1T411_9BACT</name>
<dbReference type="AlphaFoldDB" id="A0A6M1T411"/>
<gene>
    <name evidence="11" type="ORF">G3569_03420</name>
</gene>
<comment type="function">
    <text evidence="1 10">Controls the rotational direction of flagella during chemotaxis.</text>
</comment>
<dbReference type="PANTHER" id="PTHR35091:SF2">
    <property type="entry name" value="FLAGELLAR PROTEIN FLIL"/>
    <property type="match status" value="1"/>
</dbReference>
<accession>A0A6M1T411</accession>
<protein>
    <recommendedName>
        <fullName evidence="10">Flagellar protein FliL</fullName>
    </recommendedName>
</protein>
<sequence length="165" mass="19069">MGKGKKDKNTSVDSKKRKAKASKFRTIGKYFLIVLLIGGQAFLSYYIISNNYEAIYSYIDGFFPPESGEYQLEQIIVNPANTNGKRYFLVKLSLELVKKEEVMLIKENKSKIRNDLIKYLSARSVSELQGIEGKEELRFELVQIINQAIGKRSVRNLYYSKYVMQ</sequence>
<comment type="similarity">
    <text evidence="3 10">Belongs to the FliL family.</text>
</comment>
<dbReference type="GO" id="GO:0009425">
    <property type="term" value="C:bacterial-type flagellum basal body"/>
    <property type="evidence" value="ECO:0007669"/>
    <property type="project" value="InterPro"/>
</dbReference>
<dbReference type="GO" id="GO:0006935">
    <property type="term" value="P:chemotaxis"/>
    <property type="evidence" value="ECO:0007669"/>
    <property type="project" value="UniProtKB-KW"/>
</dbReference>
<keyword evidence="8 10" id="KW-1133">Transmembrane helix</keyword>
<evidence type="ECO:0000256" key="10">
    <source>
        <dbReference type="RuleBase" id="RU364125"/>
    </source>
</evidence>
<evidence type="ECO:0000256" key="4">
    <source>
        <dbReference type="ARBA" id="ARBA00022475"/>
    </source>
</evidence>